<reference evidence="10 11" key="1">
    <citation type="submission" date="2021-03" db="EMBL/GenBank/DDBJ databases">
        <title>Complete genome of Parasphingorhabdus_sp.JHSY0214.</title>
        <authorList>
            <person name="Yoo J.H."/>
            <person name="Bae J.W."/>
        </authorList>
    </citation>
    <scope>NUCLEOTIDE SEQUENCE [LARGE SCALE GENOMIC DNA]</scope>
    <source>
        <strain evidence="10 11">JHSY0214</strain>
    </source>
</reference>
<proteinExistence type="inferred from homology"/>
<evidence type="ECO:0000256" key="6">
    <source>
        <dbReference type="ARBA" id="ARBA00022989"/>
    </source>
</evidence>
<evidence type="ECO:0000313" key="11">
    <source>
        <dbReference type="Proteomes" id="UP000663923"/>
    </source>
</evidence>
<dbReference type="PROSITE" id="PS50850">
    <property type="entry name" value="MFS"/>
    <property type="match status" value="1"/>
</dbReference>
<name>A0ABX7T9N6_9SPHN</name>
<dbReference type="SUPFAM" id="SSF103473">
    <property type="entry name" value="MFS general substrate transporter"/>
    <property type="match status" value="1"/>
</dbReference>
<evidence type="ECO:0000313" key="10">
    <source>
        <dbReference type="EMBL" id="QTD57577.1"/>
    </source>
</evidence>
<feature type="transmembrane region" description="Helical" evidence="8">
    <location>
        <begin position="157"/>
        <end position="176"/>
    </location>
</feature>
<keyword evidence="8" id="KW-0997">Cell inner membrane</keyword>
<feature type="transmembrane region" description="Helical" evidence="8">
    <location>
        <begin position="124"/>
        <end position="145"/>
    </location>
</feature>
<accession>A0ABX7T9N6</accession>
<feature type="transmembrane region" description="Helical" evidence="8">
    <location>
        <begin position="393"/>
        <end position="412"/>
    </location>
</feature>
<dbReference type="InterPro" id="IPR011701">
    <property type="entry name" value="MFS"/>
</dbReference>
<keyword evidence="11" id="KW-1185">Reference proteome</keyword>
<dbReference type="NCBIfam" id="TIGR00710">
    <property type="entry name" value="efflux_Bcr_CflA"/>
    <property type="match status" value="1"/>
</dbReference>
<dbReference type="InterPro" id="IPR004812">
    <property type="entry name" value="Efflux_drug-R_Bcr/CmlA"/>
</dbReference>
<dbReference type="Pfam" id="PF07690">
    <property type="entry name" value="MFS_1"/>
    <property type="match status" value="1"/>
</dbReference>
<feature type="transmembrane region" description="Helical" evidence="8">
    <location>
        <begin position="370"/>
        <end position="387"/>
    </location>
</feature>
<evidence type="ECO:0000256" key="2">
    <source>
        <dbReference type="ARBA" id="ARBA00006236"/>
    </source>
</evidence>
<evidence type="ECO:0000256" key="4">
    <source>
        <dbReference type="ARBA" id="ARBA00022475"/>
    </source>
</evidence>
<evidence type="ECO:0000259" key="9">
    <source>
        <dbReference type="PROSITE" id="PS50850"/>
    </source>
</evidence>
<keyword evidence="7 8" id="KW-0472">Membrane</keyword>
<feature type="domain" description="Major facilitator superfamily (MFS) profile" evidence="9">
    <location>
        <begin position="32"/>
        <end position="416"/>
    </location>
</feature>
<keyword evidence="4" id="KW-1003">Cell membrane</keyword>
<feature type="transmembrane region" description="Helical" evidence="8">
    <location>
        <begin position="69"/>
        <end position="87"/>
    </location>
</feature>
<evidence type="ECO:0000256" key="3">
    <source>
        <dbReference type="ARBA" id="ARBA00022448"/>
    </source>
</evidence>
<feature type="transmembrane region" description="Helical" evidence="8">
    <location>
        <begin position="182"/>
        <end position="205"/>
    </location>
</feature>
<comment type="subcellular location">
    <subcellularLocation>
        <location evidence="8">Cell inner membrane</location>
        <topology evidence="8">Multi-pass membrane protein</topology>
    </subcellularLocation>
    <subcellularLocation>
        <location evidence="1">Cell membrane</location>
        <topology evidence="1">Multi-pass membrane protein</topology>
    </subcellularLocation>
</comment>
<evidence type="ECO:0000256" key="1">
    <source>
        <dbReference type="ARBA" id="ARBA00004651"/>
    </source>
</evidence>
<keyword evidence="3 8" id="KW-0813">Transport</keyword>
<dbReference type="InterPro" id="IPR036259">
    <property type="entry name" value="MFS_trans_sf"/>
</dbReference>
<keyword evidence="6 8" id="KW-1133">Transmembrane helix</keyword>
<comment type="similarity">
    <text evidence="2 8">Belongs to the major facilitator superfamily. Bcr/CmlA family.</text>
</comment>
<feature type="transmembrane region" description="Helical" evidence="8">
    <location>
        <begin position="99"/>
        <end position="118"/>
    </location>
</feature>
<feature type="transmembrane region" description="Helical" evidence="8">
    <location>
        <begin position="241"/>
        <end position="262"/>
    </location>
</feature>
<evidence type="ECO:0000256" key="7">
    <source>
        <dbReference type="ARBA" id="ARBA00023136"/>
    </source>
</evidence>
<feature type="transmembrane region" description="Helical" evidence="8">
    <location>
        <begin position="302"/>
        <end position="320"/>
    </location>
</feature>
<feature type="transmembrane region" description="Helical" evidence="8">
    <location>
        <begin position="326"/>
        <end position="349"/>
    </location>
</feature>
<evidence type="ECO:0000256" key="8">
    <source>
        <dbReference type="RuleBase" id="RU365088"/>
    </source>
</evidence>
<organism evidence="10 11">
    <name type="scientific">Parasphingorhabdus cellanae</name>
    <dbReference type="NCBI Taxonomy" id="2806553"/>
    <lineage>
        <taxon>Bacteria</taxon>
        <taxon>Pseudomonadati</taxon>
        <taxon>Pseudomonadota</taxon>
        <taxon>Alphaproteobacteria</taxon>
        <taxon>Sphingomonadales</taxon>
        <taxon>Sphingomonadaceae</taxon>
        <taxon>Parasphingorhabdus</taxon>
    </lineage>
</organism>
<dbReference type="Proteomes" id="UP000663923">
    <property type="component" value="Chromosome"/>
</dbReference>
<dbReference type="InterPro" id="IPR020846">
    <property type="entry name" value="MFS_dom"/>
</dbReference>
<dbReference type="PANTHER" id="PTHR23502">
    <property type="entry name" value="MAJOR FACILITATOR SUPERFAMILY"/>
    <property type="match status" value="1"/>
</dbReference>
<dbReference type="CDD" id="cd17320">
    <property type="entry name" value="MFS_MdfA_MDR_like"/>
    <property type="match status" value="1"/>
</dbReference>
<dbReference type="PANTHER" id="PTHR23502:SF132">
    <property type="entry name" value="POLYAMINE TRANSPORTER 2-RELATED"/>
    <property type="match status" value="1"/>
</dbReference>
<sequence>MNISCHRPPVNNNVHNKANNTSLPFPIGRIELIIMMASLMSLNALAIDIMLPALGLISDDFALAGENDRQWIITSYIYGMAIGSILYGSLADRYGRKPVLLVTTAIYVGFGILCAFSENYDLLLAARFIQGLAASAMGVLANSIIRDRYEGDAMARTMSTIMMVFMAVPVLAPMLGQLVLVFAPWQVIFIVLSGFGLLALIWVFIRLPETLNPDDKTSINISSVASAWAHVILHRNAVGHVLASGLMMAPLFAFIASAQQIFFNTFDAAHIFVFIFAVNAIAMAFCNFINSRIVMRFGARRVSQAALIFFIVIAIIHLGITLAGWLTMWIFVVLLAASMGMVGFTGANFSSVAMQPFGKTAGVASSFQNFTRTLISAAIGGAIGLQFDGTTLPLVIGFFICGSGAFLFVLWAEKGRLFRRVQTAATSGPLSPDQRAV</sequence>
<protein>
    <recommendedName>
        <fullName evidence="8">Bcr/CflA family efflux transporter</fullName>
    </recommendedName>
</protein>
<dbReference type="EMBL" id="CP071794">
    <property type="protein sequence ID" value="QTD57577.1"/>
    <property type="molecule type" value="Genomic_DNA"/>
</dbReference>
<gene>
    <name evidence="10" type="ORF">J4G78_08690</name>
</gene>
<evidence type="ECO:0000256" key="5">
    <source>
        <dbReference type="ARBA" id="ARBA00022692"/>
    </source>
</evidence>
<feature type="transmembrane region" description="Helical" evidence="8">
    <location>
        <begin position="32"/>
        <end position="57"/>
    </location>
</feature>
<keyword evidence="5 8" id="KW-0812">Transmembrane</keyword>
<feature type="transmembrane region" description="Helical" evidence="8">
    <location>
        <begin position="268"/>
        <end position="290"/>
    </location>
</feature>
<dbReference type="Gene3D" id="1.20.1720.10">
    <property type="entry name" value="Multidrug resistance protein D"/>
    <property type="match status" value="1"/>
</dbReference>